<keyword evidence="1" id="KW-0472">Membrane</keyword>
<evidence type="ECO:0000256" key="1">
    <source>
        <dbReference type="SAM" id="Phobius"/>
    </source>
</evidence>
<name>A0A7J9SI03_9EURY</name>
<dbReference type="RefSeq" id="WP_185192468.1">
    <property type="nucleotide sequence ID" value="NZ_JACKXD010000002.1"/>
</dbReference>
<proteinExistence type="predicted"/>
<evidence type="ECO:0000313" key="2">
    <source>
        <dbReference type="EMBL" id="MBB6646112.1"/>
    </source>
</evidence>
<gene>
    <name evidence="2" type="ORF">H5V44_07395</name>
</gene>
<feature type="transmembrane region" description="Helical" evidence="1">
    <location>
        <begin position="46"/>
        <end position="68"/>
    </location>
</feature>
<organism evidence="2 3">
    <name type="scientific">Halobellus ruber</name>
    <dbReference type="NCBI Taxonomy" id="2761102"/>
    <lineage>
        <taxon>Archaea</taxon>
        <taxon>Methanobacteriati</taxon>
        <taxon>Methanobacteriota</taxon>
        <taxon>Stenosarchaea group</taxon>
        <taxon>Halobacteria</taxon>
        <taxon>Halobacteriales</taxon>
        <taxon>Haloferacaceae</taxon>
        <taxon>Halobellus</taxon>
    </lineage>
</organism>
<sequence length="75" mass="8049">MSTADDVPDSLSYQSLAGLLLSTGLAIFGLFALPLFQSFGLAFRPAFWLVLGIEAIALAGVVVSILTLHRRRTIE</sequence>
<dbReference type="Proteomes" id="UP000546257">
    <property type="component" value="Unassembled WGS sequence"/>
</dbReference>
<comment type="caution">
    <text evidence="2">The sequence shown here is derived from an EMBL/GenBank/DDBJ whole genome shotgun (WGS) entry which is preliminary data.</text>
</comment>
<accession>A0A7J9SI03</accession>
<evidence type="ECO:0000313" key="3">
    <source>
        <dbReference type="Proteomes" id="UP000546257"/>
    </source>
</evidence>
<reference evidence="2 3" key="1">
    <citation type="submission" date="2020-08" db="EMBL/GenBank/DDBJ databases">
        <authorList>
            <person name="Seo M.-J."/>
        </authorList>
    </citation>
    <scope>NUCLEOTIDE SEQUENCE [LARGE SCALE GENOMIC DNA]</scope>
    <source>
        <strain evidence="2 3">MBLA0160</strain>
    </source>
</reference>
<keyword evidence="1" id="KW-1133">Transmembrane helix</keyword>
<keyword evidence="3" id="KW-1185">Reference proteome</keyword>
<protein>
    <submittedName>
        <fullName evidence="2">Uncharacterized protein</fullName>
    </submittedName>
</protein>
<keyword evidence="1" id="KW-0812">Transmembrane</keyword>
<feature type="transmembrane region" description="Helical" evidence="1">
    <location>
        <begin position="12"/>
        <end position="34"/>
    </location>
</feature>
<dbReference type="AlphaFoldDB" id="A0A7J9SI03"/>
<dbReference type="EMBL" id="JACKXD010000002">
    <property type="protein sequence ID" value="MBB6646112.1"/>
    <property type="molecule type" value="Genomic_DNA"/>
</dbReference>